<dbReference type="PROSITE" id="PS51192">
    <property type="entry name" value="HELICASE_ATP_BIND_1"/>
    <property type="match status" value="1"/>
</dbReference>
<comment type="catalytic activity">
    <reaction evidence="5">
        <text>ATP + H2O = ADP + phosphate + H(+)</text>
        <dbReference type="Rhea" id="RHEA:13065"/>
        <dbReference type="ChEBI" id="CHEBI:15377"/>
        <dbReference type="ChEBI" id="CHEBI:15378"/>
        <dbReference type="ChEBI" id="CHEBI:30616"/>
        <dbReference type="ChEBI" id="CHEBI:43474"/>
        <dbReference type="ChEBI" id="CHEBI:456216"/>
        <dbReference type="EC" id="3.6.4.13"/>
    </reaction>
</comment>
<feature type="compositionally biased region" description="Basic and acidic residues" evidence="6">
    <location>
        <begin position="58"/>
        <end position="69"/>
    </location>
</feature>
<keyword evidence="1 5" id="KW-0547">Nucleotide-binding</keyword>
<evidence type="ECO:0000256" key="4">
    <source>
        <dbReference type="ARBA" id="ARBA00022884"/>
    </source>
</evidence>
<evidence type="ECO:0000256" key="1">
    <source>
        <dbReference type="ARBA" id="ARBA00022741"/>
    </source>
</evidence>
<name>A0A4S2MQF7_9PEZI</name>
<dbReference type="Pfam" id="PF00270">
    <property type="entry name" value="DEAD"/>
    <property type="match status" value="1"/>
</dbReference>
<comment type="similarity">
    <text evidence="5">Belongs to the DEAD box helicase family.</text>
</comment>
<dbReference type="GO" id="GO:0003724">
    <property type="term" value="F:RNA helicase activity"/>
    <property type="evidence" value="ECO:0007669"/>
    <property type="project" value="UniProtKB-EC"/>
</dbReference>
<keyword evidence="4 5" id="KW-0694">RNA-binding</keyword>
<dbReference type="Proteomes" id="UP000298138">
    <property type="component" value="Unassembled WGS sequence"/>
</dbReference>
<feature type="region of interest" description="Disordered" evidence="6">
    <location>
        <begin position="642"/>
        <end position="766"/>
    </location>
</feature>
<feature type="compositionally biased region" description="Basic and acidic residues" evidence="6">
    <location>
        <begin position="712"/>
        <end position="740"/>
    </location>
</feature>
<evidence type="ECO:0000256" key="3">
    <source>
        <dbReference type="ARBA" id="ARBA00022840"/>
    </source>
</evidence>
<comment type="function">
    <text evidence="5">RNA helicase.</text>
</comment>
<comment type="domain">
    <text evidence="5">The Q motif is unique to and characteristic of the DEAD box family of RNA helicases and controls ATP binding and hydrolysis.</text>
</comment>
<dbReference type="SUPFAM" id="SSF52540">
    <property type="entry name" value="P-loop containing nucleoside triphosphate hydrolases"/>
    <property type="match status" value="2"/>
</dbReference>
<sequence length="766" mass="84441">MFSSLTLRSSTRSILLRRVHATPLANLTKLSLQATAVPTTRCFSASAIVAEYGRSREQYGERRSFDRGGSRGGRGGYGGGMSRGGNRGGRDFQRGGRDDRGRSSPRMQSDDYDAVLEDKEHEVDTSSEIDPVMKFQDLADQGIIDPMIIKTITQGMGYEDMTKVQRKTIPTTVAGADVLAQAKTGTGKTIAFLLPVIQRLITSPNPIQRKQRDIRCVIISPTRELALQIAKDAYKLTAGTDIVTQVAVGGTGKSMMIQDMRRNGCHLLIATPGRLHDLLTDSYVNLNTENVDTLVFDEGDTLLDQGFSEAIRKIVRLMPAKDSNVRNGAGRQTMIFSATMPQKVIQMVQENLRPDYKFLKMVNKDDKPVHESVKQHFVTCRGFENVLPTVYELCAREVAAQHDFKAIVFLPTTKWVNLAGQIFMRTRDRAEKDSPLQHADLILIHSKLTQPARTRAAERFRNAKAAIMFASDVVARGMDFPNVSHVIQVLSPSSKEQYIHRLGRTARGNNTTGTGYLVATEHEMRYGSLKMITKGLEFAHDEHGLHTPQIEMDQEQTLPEHAAEALQRVMSATTKIMEEDKKSAYTSLIGYFASSKSKAALVQDLNRWTRIGLGMPAPPPVQKAWVQKVGFAGVEGFNINERPMSRISGDPDGERGFGGNRGSFDRGGREGGFRGGDREGGFSRGDREGGFSRGGREGGFSRGGGREGGFSRGDREGGFRGGDRDGGFGDRPQRSRDDFPNWKNKIAKKSGGGAPWMGRGNVNSRR</sequence>
<evidence type="ECO:0000256" key="6">
    <source>
        <dbReference type="SAM" id="MobiDB-lite"/>
    </source>
</evidence>
<feature type="region of interest" description="Disordered" evidence="6">
    <location>
        <begin position="58"/>
        <end position="126"/>
    </location>
</feature>
<dbReference type="Gene3D" id="3.40.50.300">
    <property type="entry name" value="P-loop containing nucleotide triphosphate hydrolases"/>
    <property type="match status" value="2"/>
</dbReference>
<dbReference type="SMART" id="SM00490">
    <property type="entry name" value="HELICc"/>
    <property type="match status" value="1"/>
</dbReference>
<accession>A0A4S2MQF7</accession>
<proteinExistence type="inferred from homology"/>
<dbReference type="InterPro" id="IPR014001">
    <property type="entry name" value="Helicase_ATP-bd"/>
</dbReference>
<dbReference type="SMART" id="SM00487">
    <property type="entry name" value="DEXDc"/>
    <property type="match status" value="1"/>
</dbReference>
<feature type="compositionally biased region" description="Basic and acidic residues" evidence="6">
    <location>
        <begin position="663"/>
        <end position="696"/>
    </location>
</feature>
<dbReference type="InterPro" id="IPR027417">
    <property type="entry name" value="P-loop_NTPase"/>
</dbReference>
<feature type="compositionally biased region" description="Gly residues" evidence="6">
    <location>
        <begin position="697"/>
        <end position="711"/>
    </location>
</feature>
<feature type="domain" description="Helicase C-terminal" evidence="8">
    <location>
        <begin position="386"/>
        <end position="553"/>
    </location>
</feature>
<dbReference type="CDD" id="cd18787">
    <property type="entry name" value="SF2_C_DEAD"/>
    <property type="match status" value="1"/>
</dbReference>
<evidence type="ECO:0000259" key="7">
    <source>
        <dbReference type="PROSITE" id="PS51192"/>
    </source>
</evidence>
<evidence type="ECO:0000313" key="10">
    <source>
        <dbReference type="Proteomes" id="UP000298138"/>
    </source>
</evidence>
<evidence type="ECO:0000256" key="5">
    <source>
        <dbReference type="RuleBase" id="RU365068"/>
    </source>
</evidence>
<dbReference type="InterPro" id="IPR001650">
    <property type="entry name" value="Helicase_C-like"/>
</dbReference>
<dbReference type="EMBL" id="ML220131">
    <property type="protein sequence ID" value="TGZ79472.1"/>
    <property type="molecule type" value="Genomic_DNA"/>
</dbReference>
<dbReference type="PANTHER" id="PTHR24031">
    <property type="entry name" value="RNA HELICASE"/>
    <property type="match status" value="1"/>
</dbReference>
<dbReference type="GO" id="GO:0005524">
    <property type="term" value="F:ATP binding"/>
    <property type="evidence" value="ECO:0007669"/>
    <property type="project" value="UniProtKB-UniRule"/>
</dbReference>
<dbReference type="FunCoup" id="A0A4S2MQF7">
    <property type="interactions" value="184"/>
</dbReference>
<dbReference type="InParanoid" id="A0A4S2MQF7"/>
<keyword evidence="10" id="KW-1185">Reference proteome</keyword>
<gene>
    <name evidence="9" type="ORF">EX30DRAFT_350211</name>
</gene>
<dbReference type="GO" id="GO:0016787">
    <property type="term" value="F:hydrolase activity"/>
    <property type="evidence" value="ECO:0007669"/>
    <property type="project" value="UniProtKB-KW"/>
</dbReference>
<dbReference type="GO" id="GO:0003723">
    <property type="term" value="F:RNA binding"/>
    <property type="evidence" value="ECO:0007669"/>
    <property type="project" value="UniProtKB-UniRule"/>
</dbReference>
<evidence type="ECO:0000259" key="8">
    <source>
        <dbReference type="PROSITE" id="PS51194"/>
    </source>
</evidence>
<dbReference type="InterPro" id="IPR011545">
    <property type="entry name" value="DEAD/DEAH_box_helicase_dom"/>
</dbReference>
<evidence type="ECO:0000256" key="2">
    <source>
        <dbReference type="ARBA" id="ARBA00022801"/>
    </source>
</evidence>
<protein>
    <recommendedName>
        <fullName evidence="5">ATP-dependent RNA helicase</fullName>
        <ecNumber evidence="5">3.6.4.13</ecNumber>
    </recommendedName>
</protein>
<keyword evidence="3 5" id="KW-0067">ATP-binding</keyword>
<dbReference type="EC" id="3.6.4.13" evidence="5"/>
<dbReference type="STRING" id="341454.A0A4S2MQF7"/>
<keyword evidence="2 5" id="KW-0378">Hydrolase</keyword>
<dbReference type="CDD" id="cd17964">
    <property type="entry name" value="DEADc_MSS116"/>
    <property type="match status" value="1"/>
</dbReference>
<reference evidence="9 10" key="1">
    <citation type="submission" date="2019-04" db="EMBL/GenBank/DDBJ databases">
        <title>Comparative genomics and transcriptomics to analyze fruiting body development in filamentous ascomycetes.</title>
        <authorList>
            <consortium name="DOE Joint Genome Institute"/>
            <person name="Lutkenhaus R."/>
            <person name="Traeger S."/>
            <person name="Breuer J."/>
            <person name="Kuo A."/>
            <person name="Lipzen A."/>
            <person name="Pangilinan J."/>
            <person name="Dilworth D."/>
            <person name="Sandor L."/>
            <person name="Poggeler S."/>
            <person name="Barry K."/>
            <person name="Grigoriev I.V."/>
            <person name="Nowrousian M."/>
        </authorList>
    </citation>
    <scope>NUCLEOTIDE SEQUENCE [LARGE SCALE GENOMIC DNA]</scope>
    <source>
        <strain evidence="9 10">CBS 389.68</strain>
    </source>
</reference>
<feature type="compositionally biased region" description="Gly residues" evidence="6">
    <location>
        <begin position="70"/>
        <end position="87"/>
    </location>
</feature>
<dbReference type="AlphaFoldDB" id="A0A4S2MQF7"/>
<organism evidence="9 10">
    <name type="scientific">Ascodesmis nigricans</name>
    <dbReference type="NCBI Taxonomy" id="341454"/>
    <lineage>
        <taxon>Eukaryota</taxon>
        <taxon>Fungi</taxon>
        <taxon>Dikarya</taxon>
        <taxon>Ascomycota</taxon>
        <taxon>Pezizomycotina</taxon>
        <taxon>Pezizomycetes</taxon>
        <taxon>Pezizales</taxon>
        <taxon>Ascodesmidaceae</taxon>
        <taxon>Ascodesmis</taxon>
    </lineage>
</organism>
<feature type="compositionally biased region" description="Basic and acidic residues" evidence="6">
    <location>
        <begin position="88"/>
        <end position="102"/>
    </location>
</feature>
<dbReference type="Pfam" id="PF00271">
    <property type="entry name" value="Helicase_C"/>
    <property type="match status" value="1"/>
</dbReference>
<feature type="domain" description="Helicase ATP-binding" evidence="7">
    <location>
        <begin position="169"/>
        <end position="358"/>
    </location>
</feature>
<evidence type="ECO:0000313" key="9">
    <source>
        <dbReference type="EMBL" id="TGZ79472.1"/>
    </source>
</evidence>
<keyword evidence="5" id="KW-0347">Helicase</keyword>
<dbReference type="OrthoDB" id="193716at2759"/>
<dbReference type="PROSITE" id="PS51194">
    <property type="entry name" value="HELICASE_CTER"/>
    <property type="match status" value="1"/>
</dbReference>